<evidence type="ECO:0000313" key="14">
    <source>
        <dbReference type="Ensembl" id="ENSCMIP00000000879.1"/>
    </source>
</evidence>
<keyword evidence="15" id="KW-1185">Reference proteome</keyword>
<dbReference type="InterPro" id="IPR017978">
    <property type="entry name" value="GPCR_3_C"/>
</dbReference>
<feature type="transmembrane region" description="Helical" evidence="12">
    <location>
        <begin position="209"/>
        <end position="231"/>
    </location>
</feature>
<feature type="transmembrane region" description="Helical" evidence="12">
    <location>
        <begin position="85"/>
        <end position="108"/>
    </location>
</feature>
<evidence type="ECO:0000256" key="5">
    <source>
        <dbReference type="ARBA" id="ARBA00023040"/>
    </source>
</evidence>
<dbReference type="InterPro" id="IPR002455">
    <property type="entry name" value="GPCR3_GABA-B"/>
</dbReference>
<feature type="compositionally biased region" description="Basic and acidic residues" evidence="11">
    <location>
        <begin position="339"/>
        <end position="351"/>
    </location>
</feature>
<reference evidence="14" key="5">
    <citation type="submission" date="2025-09" db="UniProtKB">
        <authorList>
            <consortium name="Ensembl"/>
        </authorList>
    </citation>
    <scope>IDENTIFICATION</scope>
</reference>
<dbReference type="Ensembl" id="ENSCMIT00000000928.1">
    <property type="protein sequence ID" value="ENSCMIP00000000879.1"/>
    <property type="gene ID" value="ENSCMIG00000000592.1"/>
</dbReference>
<dbReference type="GO" id="GO:0038039">
    <property type="term" value="C:G protein-coupled receptor heterodimeric complex"/>
    <property type="evidence" value="ECO:0007669"/>
    <property type="project" value="TreeGrafter"/>
</dbReference>
<reference evidence="14" key="4">
    <citation type="submission" date="2025-08" db="UniProtKB">
        <authorList>
            <consortium name="Ensembl"/>
        </authorList>
    </citation>
    <scope>IDENTIFICATION</scope>
</reference>
<evidence type="ECO:0000313" key="15">
    <source>
        <dbReference type="Proteomes" id="UP000314986"/>
    </source>
</evidence>
<evidence type="ECO:0000256" key="10">
    <source>
        <dbReference type="SAM" id="Coils"/>
    </source>
</evidence>
<comment type="similarity">
    <text evidence="2">Belongs to the G-protein coupled receptor 3 family. GABA-B receptor subfamily.</text>
</comment>
<evidence type="ECO:0000256" key="12">
    <source>
        <dbReference type="SAM" id="Phobius"/>
    </source>
</evidence>
<evidence type="ECO:0000256" key="1">
    <source>
        <dbReference type="ARBA" id="ARBA00004141"/>
    </source>
</evidence>
<feature type="compositionally biased region" description="Basic and acidic residues" evidence="11">
    <location>
        <begin position="399"/>
        <end position="408"/>
    </location>
</feature>
<evidence type="ECO:0000256" key="6">
    <source>
        <dbReference type="ARBA" id="ARBA00023136"/>
    </source>
</evidence>
<accession>A0A4W3GS90</accession>
<evidence type="ECO:0000256" key="11">
    <source>
        <dbReference type="SAM" id="MobiDB-lite"/>
    </source>
</evidence>
<dbReference type="CDD" id="cd15292">
    <property type="entry name" value="7tmC_GPR156"/>
    <property type="match status" value="1"/>
</dbReference>
<feature type="coiled-coil region" evidence="10">
    <location>
        <begin position="278"/>
        <end position="305"/>
    </location>
</feature>
<dbReference type="PANTHER" id="PTHR10519">
    <property type="entry name" value="GABA-B RECEPTOR"/>
    <property type="match status" value="1"/>
</dbReference>
<feature type="compositionally biased region" description="Polar residues" evidence="11">
    <location>
        <begin position="322"/>
        <end position="336"/>
    </location>
</feature>
<feature type="region of interest" description="Disordered" evidence="11">
    <location>
        <begin position="399"/>
        <end position="423"/>
    </location>
</feature>
<evidence type="ECO:0000256" key="7">
    <source>
        <dbReference type="ARBA" id="ARBA00023170"/>
    </source>
</evidence>
<keyword evidence="9" id="KW-0807">Transducer</keyword>
<protein>
    <recommendedName>
        <fullName evidence="13">G-protein coupled receptors family 3 profile domain-containing protein</fullName>
    </recommendedName>
</protein>
<dbReference type="GeneTree" id="ENSGT00940000159755"/>
<dbReference type="PROSITE" id="PS50259">
    <property type="entry name" value="G_PROTEIN_RECEP_F3_4"/>
    <property type="match status" value="1"/>
</dbReference>
<evidence type="ECO:0000259" key="13">
    <source>
        <dbReference type="PROSITE" id="PS50259"/>
    </source>
</evidence>
<reference evidence="15" key="1">
    <citation type="journal article" date="2006" name="Science">
        <title>Ancient noncoding elements conserved in the human genome.</title>
        <authorList>
            <person name="Venkatesh B."/>
            <person name="Kirkness E.F."/>
            <person name="Loh Y.H."/>
            <person name="Halpern A.L."/>
            <person name="Lee A.P."/>
            <person name="Johnson J."/>
            <person name="Dandona N."/>
            <person name="Viswanathan L.D."/>
            <person name="Tay A."/>
            <person name="Venter J.C."/>
            <person name="Strausberg R.L."/>
            <person name="Brenner S."/>
        </authorList>
    </citation>
    <scope>NUCLEOTIDE SEQUENCE [LARGE SCALE GENOMIC DNA]</scope>
</reference>
<keyword evidence="3 12" id="KW-0812">Transmembrane</keyword>
<dbReference type="Proteomes" id="UP000314986">
    <property type="component" value="Unassembled WGS sequence"/>
</dbReference>
<feature type="transmembrane region" description="Helical" evidence="12">
    <location>
        <begin position="145"/>
        <end position="166"/>
    </location>
</feature>
<feature type="domain" description="G-protein coupled receptors family 3 profile" evidence="13">
    <location>
        <begin position="44"/>
        <end position="234"/>
    </location>
</feature>
<dbReference type="PRINTS" id="PR01176">
    <property type="entry name" value="GABABRECEPTR"/>
</dbReference>
<name>A0A4W3GS90_CALMI</name>
<feature type="transmembrane region" description="Helical" evidence="12">
    <location>
        <begin position="6"/>
        <end position="25"/>
    </location>
</feature>
<dbReference type="InterPro" id="IPR041946">
    <property type="entry name" value="GPR156_7TM"/>
</dbReference>
<gene>
    <name evidence="14" type="primary">gpr156</name>
</gene>
<reference evidence="15" key="3">
    <citation type="journal article" date="2014" name="Nature">
        <title>Elephant shark genome provides unique insights into gnathostome evolution.</title>
        <authorList>
            <consortium name="International Elephant Shark Genome Sequencing Consortium"/>
            <person name="Venkatesh B."/>
            <person name="Lee A.P."/>
            <person name="Ravi V."/>
            <person name="Maurya A.K."/>
            <person name="Lian M.M."/>
            <person name="Swann J.B."/>
            <person name="Ohta Y."/>
            <person name="Flajnik M.F."/>
            <person name="Sutoh Y."/>
            <person name="Kasahara M."/>
            <person name="Hoon S."/>
            <person name="Gangu V."/>
            <person name="Roy S.W."/>
            <person name="Irimia M."/>
            <person name="Korzh V."/>
            <person name="Kondrychyn I."/>
            <person name="Lim Z.W."/>
            <person name="Tay B.H."/>
            <person name="Tohari S."/>
            <person name="Kong K.W."/>
            <person name="Ho S."/>
            <person name="Lorente-Galdos B."/>
            <person name="Quilez J."/>
            <person name="Marques-Bonet T."/>
            <person name="Raney B.J."/>
            <person name="Ingham P.W."/>
            <person name="Tay A."/>
            <person name="Hillier L.W."/>
            <person name="Minx P."/>
            <person name="Boehm T."/>
            <person name="Wilson R.K."/>
            <person name="Brenner S."/>
            <person name="Warren W.C."/>
        </authorList>
    </citation>
    <scope>NUCLEOTIDE SEQUENCE [LARGE SCALE GENOMIC DNA]</scope>
</reference>
<keyword evidence="5" id="KW-0297">G-protein coupled receptor</keyword>
<dbReference type="AlphaFoldDB" id="A0A4W3GS90"/>
<keyword evidence="4 12" id="KW-1133">Transmembrane helix</keyword>
<dbReference type="STRING" id="7868.ENSCMIP00000000879"/>
<feature type="transmembrane region" description="Helical" evidence="12">
    <location>
        <begin position="46"/>
        <end position="65"/>
    </location>
</feature>
<comment type="subcellular location">
    <subcellularLocation>
        <location evidence="1">Membrane</location>
        <topology evidence="1">Multi-pass membrane protein</topology>
    </subcellularLocation>
</comment>
<evidence type="ECO:0000256" key="3">
    <source>
        <dbReference type="ARBA" id="ARBA00022692"/>
    </source>
</evidence>
<dbReference type="GO" id="GO:0004965">
    <property type="term" value="F:G protein-coupled GABA receptor activity"/>
    <property type="evidence" value="ECO:0007669"/>
    <property type="project" value="InterPro"/>
</dbReference>
<evidence type="ECO:0000256" key="4">
    <source>
        <dbReference type="ARBA" id="ARBA00022989"/>
    </source>
</evidence>
<sequence>MSSPNLNVVTLLGSVFTYVSGYMFGIEEGKTAAAGTSMELIFQVRIWILCIGTSLVFGPILGKTWRLYKVFTQRVPEKRVIIKDIQLLGLVAGVIGLDILVLVTWGIADPLQCRQSLNAGMKAIEKDVSYSITAMKCCMSHYTEIWIILISVMKGSLLLYGTYLAGLTSNVSSPPVNQSITIMVGVYLIIFTAAVILPINRFLNSWPNVVYGLTSGGIFICTSTINCLIFIPQIKQWKQFEEELSHTPNQMAKYFNSPSKSYHSMYSDEQIYYLLGENNSMKRLLTEKNAVIESLQEQVSDVKDKLLRLMEPECAEDLTGPSAATGSSTAPRLSTDSEAECRSSGDEHCPKDFSPSDEGDSLLQALPAGDLRLSLSQGNSPLNLTEAEDPQVVIGGFIRRDPPDHLRQLGDSGNPPDHSLKSCDTPEITSEIQTGVVGERLNGAIDQTAREVLVAVSERRTSTRARVGVDQSSASAEDTFRANKSSYVSSEKLQEILHALSARSVHSVRSPARPRRIPSSFELQQPARMMAAGGHKHYGYGRCISPHMMRRRRPLFYPLRGGPPPCRFPDPSPRADRRLAGKDLRGCVGGSHTTGADQGHSKSEMGEDWSTGLSIALTSMKEAQLPSNSCHPTWLRGEGPQNGYAYNPEAEGKCTVAPYSGLHSKVTHWFSEGTGLGGTLDAHQYDSSDSESSSSDETFCYYHRPHCEACCEGLYDSSGSSSSETSDSERYNPAFNWSQSHRHHPAVNFKEDLKPTFV</sequence>
<evidence type="ECO:0000256" key="9">
    <source>
        <dbReference type="ARBA" id="ARBA00023224"/>
    </source>
</evidence>
<dbReference type="GO" id="GO:0007214">
    <property type="term" value="P:gamma-aminobutyric acid signaling pathway"/>
    <property type="evidence" value="ECO:0007669"/>
    <property type="project" value="TreeGrafter"/>
</dbReference>
<reference evidence="15" key="2">
    <citation type="journal article" date="2007" name="PLoS Biol.">
        <title>Survey sequencing and comparative analysis of the elephant shark (Callorhinchus milii) genome.</title>
        <authorList>
            <person name="Venkatesh B."/>
            <person name="Kirkness E.F."/>
            <person name="Loh Y.H."/>
            <person name="Halpern A.L."/>
            <person name="Lee A.P."/>
            <person name="Johnson J."/>
            <person name="Dandona N."/>
            <person name="Viswanathan L.D."/>
            <person name="Tay A."/>
            <person name="Venter J.C."/>
            <person name="Strausberg R.L."/>
            <person name="Brenner S."/>
        </authorList>
    </citation>
    <scope>NUCLEOTIDE SEQUENCE [LARGE SCALE GENOMIC DNA]</scope>
</reference>
<feature type="region of interest" description="Disordered" evidence="11">
    <location>
        <begin position="317"/>
        <end position="362"/>
    </location>
</feature>
<proteinExistence type="inferred from homology"/>
<evidence type="ECO:0000256" key="8">
    <source>
        <dbReference type="ARBA" id="ARBA00023180"/>
    </source>
</evidence>
<keyword evidence="8" id="KW-0325">Glycoprotein</keyword>
<keyword evidence="7" id="KW-0675">Receptor</keyword>
<dbReference type="Pfam" id="PF00003">
    <property type="entry name" value="7tm_3"/>
    <property type="match status" value="1"/>
</dbReference>
<organism evidence="14 15">
    <name type="scientific">Callorhinchus milii</name>
    <name type="common">Ghost shark</name>
    <dbReference type="NCBI Taxonomy" id="7868"/>
    <lineage>
        <taxon>Eukaryota</taxon>
        <taxon>Metazoa</taxon>
        <taxon>Chordata</taxon>
        <taxon>Craniata</taxon>
        <taxon>Vertebrata</taxon>
        <taxon>Chondrichthyes</taxon>
        <taxon>Holocephali</taxon>
        <taxon>Chimaeriformes</taxon>
        <taxon>Callorhinchidae</taxon>
        <taxon>Callorhinchus</taxon>
    </lineage>
</organism>
<dbReference type="PANTHER" id="PTHR10519:SF20">
    <property type="entry name" value="G-PROTEIN COUPLED RECEPTOR 156-RELATED"/>
    <property type="match status" value="1"/>
</dbReference>
<dbReference type="OMA" id="TKIPACE"/>
<keyword evidence="10" id="KW-0175">Coiled coil</keyword>
<feature type="region of interest" description="Disordered" evidence="11">
    <location>
        <begin position="584"/>
        <end position="607"/>
    </location>
</feature>
<dbReference type="InParanoid" id="A0A4W3GS90"/>
<keyword evidence="6 12" id="KW-0472">Membrane</keyword>
<evidence type="ECO:0000256" key="2">
    <source>
        <dbReference type="ARBA" id="ARBA00008991"/>
    </source>
</evidence>
<feature type="transmembrane region" description="Helical" evidence="12">
    <location>
        <begin position="178"/>
        <end position="197"/>
    </location>
</feature>